<proteinExistence type="predicted"/>
<keyword evidence="3" id="KW-1185">Reference proteome</keyword>
<dbReference type="Proteomes" id="UP000054011">
    <property type="component" value="Unassembled WGS sequence"/>
</dbReference>
<reference evidence="2 3" key="1">
    <citation type="submission" date="2015-11" db="EMBL/GenBank/DDBJ databases">
        <title>Genome-wide analysis reveals the secondary metabolome in Streptomyces kanasensis ZX01.</title>
        <authorList>
            <person name="Zhang G."/>
            <person name="Han L."/>
            <person name="Feng J."/>
            <person name="Zhang X."/>
        </authorList>
    </citation>
    <scope>NUCLEOTIDE SEQUENCE [LARGE SCALE GENOMIC DNA]</scope>
    <source>
        <strain evidence="2 3">ZX01</strain>
    </source>
</reference>
<dbReference type="STRING" id="936756.ATE80_03210"/>
<dbReference type="AlphaFoldDB" id="A0A117IXC2"/>
<evidence type="ECO:0000256" key="1">
    <source>
        <dbReference type="SAM" id="MobiDB-lite"/>
    </source>
</evidence>
<feature type="region of interest" description="Disordered" evidence="1">
    <location>
        <begin position="1"/>
        <end position="20"/>
    </location>
</feature>
<evidence type="ECO:0000313" key="3">
    <source>
        <dbReference type="Proteomes" id="UP000054011"/>
    </source>
</evidence>
<comment type="caution">
    <text evidence="2">The sequence shown here is derived from an EMBL/GenBank/DDBJ whole genome shotgun (WGS) entry which is preliminary data.</text>
</comment>
<dbReference type="OrthoDB" id="4325844at2"/>
<sequence length="134" mass="13823">MASDQGRGTGAGAAGGHPADCDVTVQLSDCGRAEAEAIFGVLDQVFAGCEDVAPAAAGSGPEPTVWMATFDSSAHSGDPSDMPRLDTPVEALLTGDSHAVDEVVKVLGRLFEVRSTQDVSGEHERESRLLLASR</sequence>
<dbReference type="EMBL" id="LNSV01000004">
    <property type="protein sequence ID" value="KUH40310.1"/>
    <property type="molecule type" value="Genomic_DNA"/>
</dbReference>
<name>A0A117IXC2_9ACTN</name>
<organism evidence="2 3">
    <name type="scientific">Streptomyces kanasensis</name>
    <dbReference type="NCBI Taxonomy" id="936756"/>
    <lineage>
        <taxon>Bacteria</taxon>
        <taxon>Bacillati</taxon>
        <taxon>Actinomycetota</taxon>
        <taxon>Actinomycetes</taxon>
        <taxon>Kitasatosporales</taxon>
        <taxon>Streptomycetaceae</taxon>
        <taxon>Streptomyces</taxon>
    </lineage>
</organism>
<gene>
    <name evidence="2" type="ORF">ATE80_03210</name>
</gene>
<evidence type="ECO:0000313" key="2">
    <source>
        <dbReference type="EMBL" id="KUH40310.1"/>
    </source>
</evidence>
<dbReference type="RefSeq" id="WP_058940550.1">
    <property type="nucleotide sequence ID" value="NZ_LNSV01000004.1"/>
</dbReference>
<accession>A0A117IXC2</accession>
<protein>
    <submittedName>
        <fullName evidence="2">Uncharacterized protein</fullName>
    </submittedName>
</protein>